<dbReference type="PANTHER" id="PTHR31544">
    <property type="entry name" value="AIG2-LIKE PROTEIN D"/>
    <property type="match status" value="1"/>
</dbReference>
<sequence>MDLLQELETLAVVVDANNDYDGSFNELFHAPMPMAMAVPNEQPSAAAGVPDLKSTYLVKLECPLTTPAMVQELAGMLHLPQQVDGSGDAGDASFCFVNGTEKSAITAALAGTFKPTFIRINRAEKALDCNSPAPCLNHDATLPHHRATDDTQTFLPGQSQYPAWYFFYGTLASPEVLIDKLELDAPPTLCPATVQGELRTWGGKYKALTDGVDTVDGWAYEVTSAAHEDVLRYYETDQYEVVRCAITMTHAAETVFGLTFRYVGACD</sequence>
<dbReference type="EMBL" id="PVWQ01000007">
    <property type="protein sequence ID" value="RDW76547.1"/>
    <property type="molecule type" value="Genomic_DNA"/>
</dbReference>
<dbReference type="SUPFAM" id="SSF110857">
    <property type="entry name" value="Gamma-glutamyl cyclotransferase-like"/>
    <property type="match status" value="1"/>
</dbReference>
<dbReference type="CDD" id="cd06661">
    <property type="entry name" value="GGCT_like"/>
    <property type="match status" value="1"/>
</dbReference>
<evidence type="ECO:0000256" key="1">
    <source>
        <dbReference type="ARBA" id="ARBA00008861"/>
    </source>
</evidence>
<comment type="caution">
    <text evidence="5">The sequence shown here is derived from an EMBL/GenBank/DDBJ whole genome shotgun (WGS) entry which is preliminary data.</text>
</comment>
<comment type="similarity">
    <text evidence="1">Belongs to the gamma-glutamylcyclotransferase family.</text>
</comment>
<evidence type="ECO:0000256" key="3">
    <source>
        <dbReference type="ARBA" id="ARBA00030602"/>
    </source>
</evidence>
<dbReference type="GeneID" id="38116909"/>
<keyword evidence="2" id="KW-0808">Transferase</keyword>
<dbReference type="PANTHER" id="PTHR31544:SF4">
    <property type="entry name" value="GAMMA-GLUTAMYLCYCLOTRANSFERASE-RELATED"/>
    <property type="match status" value="1"/>
</dbReference>
<organism evidence="5 6">
    <name type="scientific">Aspergillus mulundensis</name>
    <dbReference type="NCBI Taxonomy" id="1810919"/>
    <lineage>
        <taxon>Eukaryota</taxon>
        <taxon>Fungi</taxon>
        <taxon>Dikarya</taxon>
        <taxon>Ascomycota</taxon>
        <taxon>Pezizomycotina</taxon>
        <taxon>Eurotiomycetes</taxon>
        <taxon>Eurotiomycetidae</taxon>
        <taxon>Eurotiales</taxon>
        <taxon>Aspergillaceae</taxon>
        <taxon>Aspergillus</taxon>
        <taxon>Aspergillus subgen. Nidulantes</taxon>
    </lineage>
</organism>
<dbReference type="GO" id="GO:0016740">
    <property type="term" value="F:transferase activity"/>
    <property type="evidence" value="ECO:0007669"/>
    <property type="project" value="UniProtKB-KW"/>
</dbReference>
<dbReference type="Proteomes" id="UP000256690">
    <property type="component" value="Unassembled WGS sequence"/>
</dbReference>
<evidence type="ECO:0000313" key="6">
    <source>
        <dbReference type="Proteomes" id="UP000256690"/>
    </source>
</evidence>
<dbReference type="InterPro" id="IPR013024">
    <property type="entry name" value="GGCT-like"/>
</dbReference>
<dbReference type="InterPro" id="IPR009288">
    <property type="entry name" value="AIG2-like_dom"/>
</dbReference>
<protein>
    <recommendedName>
        <fullName evidence="3">Putative gamma-glutamylcyclotransferase</fullName>
    </recommendedName>
</protein>
<dbReference type="Gene3D" id="3.10.490.10">
    <property type="entry name" value="Gamma-glutamyl cyclotransferase-like"/>
    <property type="match status" value="1"/>
</dbReference>
<reference evidence="5 6" key="1">
    <citation type="journal article" date="2018" name="IMA Fungus">
        <title>IMA Genome-F 9: Draft genome sequence of Annulohypoxylon stygium, Aspergillus mulundensis, Berkeleyomyces basicola (syn. Thielaviopsis basicola), Ceratocystis smalleyi, two Cercospora beticola strains, Coleophoma cylindrospora, Fusarium fracticaudum, Phialophora cf. hyalina, and Morchella septimelata.</title>
        <authorList>
            <person name="Wingfield B.D."/>
            <person name="Bills G.F."/>
            <person name="Dong Y."/>
            <person name="Huang W."/>
            <person name="Nel W.J."/>
            <person name="Swalarsk-Parry B.S."/>
            <person name="Vaghefi N."/>
            <person name="Wilken P.M."/>
            <person name="An Z."/>
            <person name="de Beer Z.W."/>
            <person name="De Vos L."/>
            <person name="Chen L."/>
            <person name="Duong T.A."/>
            <person name="Gao Y."/>
            <person name="Hammerbacher A."/>
            <person name="Kikkert J.R."/>
            <person name="Li Y."/>
            <person name="Li H."/>
            <person name="Li K."/>
            <person name="Li Q."/>
            <person name="Liu X."/>
            <person name="Ma X."/>
            <person name="Naidoo K."/>
            <person name="Pethybridge S.J."/>
            <person name="Sun J."/>
            <person name="Steenkamp E.T."/>
            <person name="van der Nest M.A."/>
            <person name="van Wyk S."/>
            <person name="Wingfield M.J."/>
            <person name="Xiong C."/>
            <person name="Yue Q."/>
            <person name="Zhang X."/>
        </authorList>
    </citation>
    <scope>NUCLEOTIDE SEQUENCE [LARGE SCALE GENOMIC DNA]</scope>
    <source>
        <strain evidence="5 6">DSM 5745</strain>
    </source>
</reference>
<accession>A0A3D8RR29</accession>
<dbReference type="OrthoDB" id="3262926at2759"/>
<dbReference type="AlphaFoldDB" id="A0A3D8RR29"/>
<keyword evidence="6" id="KW-1185">Reference proteome</keyword>
<evidence type="ECO:0000259" key="4">
    <source>
        <dbReference type="Pfam" id="PF06094"/>
    </source>
</evidence>
<evidence type="ECO:0000256" key="2">
    <source>
        <dbReference type="ARBA" id="ARBA00022679"/>
    </source>
</evidence>
<evidence type="ECO:0000313" key="5">
    <source>
        <dbReference type="EMBL" id="RDW76547.1"/>
    </source>
</evidence>
<dbReference type="InterPro" id="IPR045038">
    <property type="entry name" value="AIG2-like"/>
</dbReference>
<dbReference type="Pfam" id="PF06094">
    <property type="entry name" value="GGACT"/>
    <property type="match status" value="1"/>
</dbReference>
<gene>
    <name evidence="5" type="ORF">DSM5745_06539</name>
</gene>
<proteinExistence type="inferred from homology"/>
<feature type="domain" description="Gamma-glutamylcyclotransferase AIG2-like" evidence="4">
    <location>
        <begin position="165"/>
        <end position="255"/>
    </location>
</feature>
<dbReference type="InterPro" id="IPR036568">
    <property type="entry name" value="GGCT-like_sf"/>
</dbReference>
<dbReference type="RefSeq" id="XP_026602859.1">
    <property type="nucleotide sequence ID" value="XM_026748555.1"/>
</dbReference>
<name>A0A3D8RR29_9EURO</name>